<organism evidence="1">
    <name type="scientific">Siphoviridae sp. ctEQg15</name>
    <dbReference type="NCBI Taxonomy" id="2826205"/>
    <lineage>
        <taxon>Viruses</taxon>
        <taxon>Duplodnaviria</taxon>
        <taxon>Heunggongvirae</taxon>
        <taxon>Uroviricota</taxon>
        <taxon>Caudoviricetes</taxon>
    </lineage>
</organism>
<accession>A0A8S5M4S7</accession>
<protein>
    <submittedName>
        <fullName evidence="1">DNA complex-sensing repressor</fullName>
    </submittedName>
</protein>
<dbReference type="EMBL" id="BK014822">
    <property type="protein sequence ID" value="DAD77329.1"/>
    <property type="molecule type" value="Genomic_DNA"/>
</dbReference>
<reference evidence="1" key="1">
    <citation type="journal article" date="2021" name="Proc. Natl. Acad. Sci. U.S.A.">
        <title>A Catalog of Tens of Thousands of Viruses from Human Metagenomes Reveals Hidden Associations with Chronic Diseases.</title>
        <authorList>
            <person name="Tisza M.J."/>
            <person name="Buck C.B."/>
        </authorList>
    </citation>
    <scope>NUCLEOTIDE SEQUENCE</scope>
    <source>
        <strain evidence="1">CtEQg15</strain>
    </source>
</reference>
<sequence>MPKLAVKRDTDYRLTVMIRGEMAAQEISIEKAAEYAGMARSTLYDLLKSPTSYFPQTLRLMRKLSIPVEEMRAAISYPW</sequence>
<evidence type="ECO:0000313" key="1">
    <source>
        <dbReference type="EMBL" id="DAD77329.1"/>
    </source>
</evidence>
<proteinExistence type="predicted"/>
<name>A0A8S5M4S7_9CAUD</name>